<organism evidence="1 2">
    <name type="scientific">Emericellopsis atlantica</name>
    <dbReference type="NCBI Taxonomy" id="2614577"/>
    <lineage>
        <taxon>Eukaryota</taxon>
        <taxon>Fungi</taxon>
        <taxon>Dikarya</taxon>
        <taxon>Ascomycota</taxon>
        <taxon>Pezizomycotina</taxon>
        <taxon>Sordariomycetes</taxon>
        <taxon>Hypocreomycetidae</taxon>
        <taxon>Hypocreales</taxon>
        <taxon>Bionectriaceae</taxon>
        <taxon>Emericellopsis</taxon>
    </lineage>
</organism>
<sequence length="88" mass="9991">MLYCRIHLSSIRMRATLAGRLVTCTLNCAYWVRQARGFGCPSDIRIRLILTRRELAYDVGRSSCVAEQIGEIGWRTQHEGGMNFVLTA</sequence>
<dbReference type="RefSeq" id="XP_046122773.1">
    <property type="nucleotide sequence ID" value="XM_046260543.1"/>
</dbReference>
<dbReference type="GeneID" id="70291446"/>
<reference evidence="1" key="1">
    <citation type="journal article" date="2021" name="IMA Fungus">
        <title>Genomic characterization of three marine fungi, including Emericellopsis atlantica sp. nov. with signatures of a generalist lifestyle and marine biomass degradation.</title>
        <authorList>
            <person name="Hagestad O.C."/>
            <person name="Hou L."/>
            <person name="Andersen J.H."/>
            <person name="Hansen E.H."/>
            <person name="Altermark B."/>
            <person name="Li C."/>
            <person name="Kuhnert E."/>
            <person name="Cox R.J."/>
            <person name="Crous P.W."/>
            <person name="Spatafora J.W."/>
            <person name="Lail K."/>
            <person name="Amirebrahimi M."/>
            <person name="Lipzen A."/>
            <person name="Pangilinan J."/>
            <person name="Andreopoulos W."/>
            <person name="Hayes R.D."/>
            <person name="Ng V."/>
            <person name="Grigoriev I.V."/>
            <person name="Jackson S.A."/>
            <person name="Sutton T.D.S."/>
            <person name="Dobson A.D.W."/>
            <person name="Rama T."/>
        </authorList>
    </citation>
    <scope>NUCLEOTIDE SEQUENCE</scope>
    <source>
        <strain evidence="1">TS7</strain>
    </source>
</reference>
<dbReference type="AlphaFoldDB" id="A0A9P7ZV15"/>
<dbReference type="EMBL" id="MU251242">
    <property type="protein sequence ID" value="KAG9258849.1"/>
    <property type="molecule type" value="Genomic_DNA"/>
</dbReference>
<proteinExistence type="predicted"/>
<evidence type="ECO:0000313" key="1">
    <source>
        <dbReference type="EMBL" id="KAG9258849.1"/>
    </source>
</evidence>
<dbReference type="Proteomes" id="UP000887229">
    <property type="component" value="Unassembled WGS sequence"/>
</dbReference>
<keyword evidence="2" id="KW-1185">Reference proteome</keyword>
<comment type="caution">
    <text evidence="1">The sequence shown here is derived from an EMBL/GenBank/DDBJ whole genome shotgun (WGS) entry which is preliminary data.</text>
</comment>
<evidence type="ECO:0000313" key="2">
    <source>
        <dbReference type="Proteomes" id="UP000887229"/>
    </source>
</evidence>
<gene>
    <name evidence="1" type="ORF">F5Z01DRAFT_5430</name>
</gene>
<name>A0A9P7ZV15_9HYPO</name>
<protein>
    <submittedName>
        <fullName evidence="1">Uncharacterized protein</fullName>
    </submittedName>
</protein>
<accession>A0A9P7ZV15</accession>